<comment type="caution">
    <text evidence="1">The sequence shown here is derived from an EMBL/GenBank/DDBJ whole genome shotgun (WGS) entry which is preliminary data.</text>
</comment>
<dbReference type="Proteomes" id="UP001234297">
    <property type="component" value="Chromosome 7"/>
</dbReference>
<protein>
    <submittedName>
        <fullName evidence="1">Uncharacterized protein</fullName>
    </submittedName>
</protein>
<evidence type="ECO:0000313" key="1">
    <source>
        <dbReference type="EMBL" id="KAJ8630610.1"/>
    </source>
</evidence>
<accession>A0ACC2LB95</accession>
<dbReference type="EMBL" id="CM056815">
    <property type="protein sequence ID" value="KAJ8630610.1"/>
    <property type="molecule type" value="Genomic_DNA"/>
</dbReference>
<name>A0ACC2LB95_PERAE</name>
<organism evidence="1 2">
    <name type="scientific">Persea americana</name>
    <name type="common">Avocado</name>
    <dbReference type="NCBI Taxonomy" id="3435"/>
    <lineage>
        <taxon>Eukaryota</taxon>
        <taxon>Viridiplantae</taxon>
        <taxon>Streptophyta</taxon>
        <taxon>Embryophyta</taxon>
        <taxon>Tracheophyta</taxon>
        <taxon>Spermatophyta</taxon>
        <taxon>Magnoliopsida</taxon>
        <taxon>Magnoliidae</taxon>
        <taxon>Laurales</taxon>
        <taxon>Lauraceae</taxon>
        <taxon>Persea</taxon>
    </lineage>
</organism>
<sequence length="412" mass="46431">MYIENHTLYPRCVQLLMYRAWTRLKPKAQSFGVPFSWENSPGVRKKSHFPRNRDYEDPYLQLLPLPPAARSAPTTELKKLRYNYVGRDPFTAALVKCSKKDLHKKSHVDDYWKIAKPSRAVNDLVGIVDRYTSCKTTCSVVDSTKPQFWSVIRVIFRVDPPTSVINCISLCVPTSRELLHASAGQKQSALQATKWVENDEAIEIHYLHNNRQAFTLIKCSRGVREGHSRLTGLNVFEDVQNALGRRTNNLKGKSVGDHRGCPVSTTRSLKALGCGIYNFEANVDIRVNSLHSCDTIYPTVDIEEDIETIFSFSPDHFALQDSHPRAINDDPTIGDKMQEDVGICIETLAVGEDTNIEDTLVPVNDFKHELLESRVFDHSSSVLNSNSALSRGVALFRFVAENKDWTSMDGSG</sequence>
<reference evidence="1 2" key="1">
    <citation type="journal article" date="2022" name="Hortic Res">
        <title>A haplotype resolved chromosomal level avocado genome allows analysis of novel avocado genes.</title>
        <authorList>
            <person name="Nath O."/>
            <person name="Fletcher S.J."/>
            <person name="Hayward A."/>
            <person name="Shaw L.M."/>
            <person name="Masouleh A.K."/>
            <person name="Furtado A."/>
            <person name="Henry R.J."/>
            <person name="Mitter N."/>
        </authorList>
    </citation>
    <scope>NUCLEOTIDE SEQUENCE [LARGE SCALE GENOMIC DNA]</scope>
    <source>
        <strain evidence="2">cv. Hass</strain>
    </source>
</reference>
<gene>
    <name evidence="1" type="ORF">MRB53_023933</name>
</gene>
<proteinExistence type="predicted"/>
<keyword evidence="2" id="KW-1185">Reference proteome</keyword>
<evidence type="ECO:0000313" key="2">
    <source>
        <dbReference type="Proteomes" id="UP001234297"/>
    </source>
</evidence>